<evidence type="ECO:0000259" key="6">
    <source>
        <dbReference type="PROSITE" id="PS51379"/>
    </source>
</evidence>
<dbReference type="GO" id="GO:0046872">
    <property type="term" value="F:metal ion binding"/>
    <property type="evidence" value="ECO:0007669"/>
    <property type="project" value="UniProtKB-KW"/>
</dbReference>
<dbReference type="InterPro" id="IPR057431">
    <property type="entry name" value="LdpA_Fe-S-bd"/>
</dbReference>
<accession>A0A1M5T097</accession>
<evidence type="ECO:0000313" key="7">
    <source>
        <dbReference type="EMBL" id="SHH44115.1"/>
    </source>
</evidence>
<feature type="domain" description="4Fe-4S ferredoxin-type" evidence="6">
    <location>
        <begin position="255"/>
        <end position="283"/>
    </location>
</feature>
<dbReference type="InterPro" id="IPR050157">
    <property type="entry name" value="PSI_iron-sulfur_center"/>
</dbReference>
<proteinExistence type="predicted"/>
<sequence>MISLSSLAERFCSNDTEGVVQLVAERCLRSRLNSNECRRCLEVCPGSALRLENRRILLDAERCSGCGRCRAVCPSDAFTSVVDITQLIGSLAGKDRAMISCSRQPRLTEDELVLPCLGLLSPPALLAIGSGGCPAITFQTGGCAACVNARATGAFLDDLRAVAGQIEHCCGTRLETSPHGAPEPYLPPPSRRTYLRDLKTSVRPLPAAPPSPSLANNSATSPSGRHIPEKIRFVNQLLATVDESMEQELRSALLPHLSVTPDCTRCPRCAGICPTGALKRKTGESGKQLVFNASRCSNCRLCMEFCPESAITVSEPALPPPRPPHG</sequence>
<evidence type="ECO:0000256" key="1">
    <source>
        <dbReference type="ARBA" id="ARBA00022485"/>
    </source>
</evidence>
<dbReference type="Gene3D" id="3.30.70.20">
    <property type="match status" value="2"/>
</dbReference>
<keyword evidence="8" id="KW-1185">Reference proteome</keyword>
<dbReference type="OrthoDB" id="9808559at2"/>
<feature type="region of interest" description="Disordered" evidence="5">
    <location>
        <begin position="202"/>
        <end position="225"/>
    </location>
</feature>
<dbReference type="Pfam" id="PF25160">
    <property type="entry name" value="LdpA_Fe-S-bd"/>
    <property type="match status" value="1"/>
</dbReference>
<keyword evidence="3" id="KW-0408">Iron</keyword>
<name>A0A1M5T097_9BACT</name>
<dbReference type="RefSeq" id="WP_073373271.1">
    <property type="nucleotide sequence ID" value="NZ_FQXS01000002.1"/>
</dbReference>
<dbReference type="PANTHER" id="PTHR24960:SF79">
    <property type="entry name" value="PHOTOSYSTEM I IRON-SULFUR CENTER"/>
    <property type="match status" value="1"/>
</dbReference>
<dbReference type="STRING" id="1121409.SAMN02745124_00530"/>
<dbReference type="PANTHER" id="PTHR24960">
    <property type="entry name" value="PHOTOSYSTEM I IRON-SULFUR CENTER-RELATED"/>
    <property type="match status" value="1"/>
</dbReference>
<dbReference type="Proteomes" id="UP000184139">
    <property type="component" value="Unassembled WGS sequence"/>
</dbReference>
<dbReference type="AlphaFoldDB" id="A0A1M5T097"/>
<keyword evidence="4" id="KW-0411">Iron-sulfur</keyword>
<dbReference type="EMBL" id="FQXS01000002">
    <property type="protein sequence ID" value="SHH44115.1"/>
    <property type="molecule type" value="Genomic_DNA"/>
</dbReference>
<dbReference type="SUPFAM" id="SSF54862">
    <property type="entry name" value="4Fe-4S ferredoxins"/>
    <property type="match status" value="2"/>
</dbReference>
<evidence type="ECO:0000256" key="2">
    <source>
        <dbReference type="ARBA" id="ARBA00022723"/>
    </source>
</evidence>
<keyword evidence="2" id="KW-0479">Metal-binding</keyword>
<evidence type="ECO:0000256" key="5">
    <source>
        <dbReference type="SAM" id="MobiDB-lite"/>
    </source>
</evidence>
<protein>
    <submittedName>
        <fullName evidence="7">4Fe-4S dicluster domain-containing protein</fullName>
    </submittedName>
</protein>
<organism evidence="7 8">
    <name type="scientific">Desulfofustis glycolicus DSM 9705</name>
    <dbReference type="NCBI Taxonomy" id="1121409"/>
    <lineage>
        <taxon>Bacteria</taxon>
        <taxon>Pseudomonadati</taxon>
        <taxon>Thermodesulfobacteriota</taxon>
        <taxon>Desulfobulbia</taxon>
        <taxon>Desulfobulbales</taxon>
        <taxon>Desulfocapsaceae</taxon>
        <taxon>Desulfofustis</taxon>
    </lineage>
</organism>
<dbReference type="PROSITE" id="PS00198">
    <property type="entry name" value="4FE4S_FER_1"/>
    <property type="match status" value="2"/>
</dbReference>
<evidence type="ECO:0000313" key="8">
    <source>
        <dbReference type="Proteomes" id="UP000184139"/>
    </source>
</evidence>
<feature type="compositionally biased region" description="Low complexity" evidence="5">
    <location>
        <begin position="213"/>
        <end position="223"/>
    </location>
</feature>
<reference evidence="7 8" key="1">
    <citation type="submission" date="2016-11" db="EMBL/GenBank/DDBJ databases">
        <authorList>
            <person name="Jaros S."/>
            <person name="Januszkiewicz K."/>
            <person name="Wedrychowicz H."/>
        </authorList>
    </citation>
    <scope>NUCLEOTIDE SEQUENCE [LARGE SCALE GENOMIC DNA]</scope>
    <source>
        <strain evidence="7 8">DSM 9705</strain>
    </source>
</reference>
<evidence type="ECO:0000256" key="3">
    <source>
        <dbReference type="ARBA" id="ARBA00023004"/>
    </source>
</evidence>
<feature type="domain" description="4Fe-4S ferredoxin-type" evidence="6">
    <location>
        <begin position="287"/>
        <end position="316"/>
    </location>
</feature>
<dbReference type="PROSITE" id="PS51379">
    <property type="entry name" value="4FE4S_FER_2"/>
    <property type="match status" value="3"/>
</dbReference>
<feature type="domain" description="4Fe-4S ferredoxin-type" evidence="6">
    <location>
        <begin position="54"/>
        <end position="83"/>
    </location>
</feature>
<dbReference type="Pfam" id="PF12838">
    <property type="entry name" value="Fer4_7"/>
    <property type="match status" value="1"/>
</dbReference>
<dbReference type="InterPro" id="IPR017900">
    <property type="entry name" value="4Fe4S_Fe_S_CS"/>
</dbReference>
<dbReference type="InterPro" id="IPR017896">
    <property type="entry name" value="4Fe4S_Fe-S-bd"/>
</dbReference>
<keyword evidence="1" id="KW-0004">4Fe-4S</keyword>
<gene>
    <name evidence="7" type="ORF">SAMN02745124_00530</name>
</gene>
<dbReference type="GO" id="GO:0051539">
    <property type="term" value="F:4 iron, 4 sulfur cluster binding"/>
    <property type="evidence" value="ECO:0007669"/>
    <property type="project" value="UniProtKB-KW"/>
</dbReference>
<evidence type="ECO:0000256" key="4">
    <source>
        <dbReference type="ARBA" id="ARBA00023014"/>
    </source>
</evidence>